<gene>
    <name evidence="1" type="ORF">GCM10009838_25310</name>
</gene>
<name>A0ABN2RB51_9ACTN</name>
<accession>A0ABN2RB51</accession>
<protein>
    <submittedName>
        <fullName evidence="1">Uncharacterized protein</fullName>
    </submittedName>
</protein>
<reference evidence="1 2" key="1">
    <citation type="journal article" date="2019" name="Int. J. Syst. Evol. Microbiol.">
        <title>The Global Catalogue of Microorganisms (GCM) 10K type strain sequencing project: providing services to taxonomists for standard genome sequencing and annotation.</title>
        <authorList>
            <consortium name="The Broad Institute Genomics Platform"/>
            <consortium name="The Broad Institute Genome Sequencing Center for Infectious Disease"/>
            <person name="Wu L."/>
            <person name="Ma J."/>
        </authorList>
    </citation>
    <scope>NUCLEOTIDE SEQUENCE [LARGE SCALE GENOMIC DNA]</scope>
    <source>
        <strain evidence="1 2">JCM 16013</strain>
    </source>
</reference>
<dbReference type="Proteomes" id="UP001499854">
    <property type="component" value="Unassembled WGS sequence"/>
</dbReference>
<sequence length="44" mass="4696">MCEKCVNENACDECGAEPGQRCEPYCTGPYGPGGPHEFDLDDAS</sequence>
<comment type="caution">
    <text evidence="1">The sequence shown here is derived from an EMBL/GenBank/DDBJ whole genome shotgun (WGS) entry which is preliminary data.</text>
</comment>
<dbReference type="EMBL" id="BAAAQM010000011">
    <property type="protein sequence ID" value="GAA1966481.1"/>
    <property type="molecule type" value="Genomic_DNA"/>
</dbReference>
<evidence type="ECO:0000313" key="1">
    <source>
        <dbReference type="EMBL" id="GAA1966481.1"/>
    </source>
</evidence>
<keyword evidence="2" id="KW-1185">Reference proteome</keyword>
<proteinExistence type="predicted"/>
<organism evidence="1 2">
    <name type="scientific">Catenulispora subtropica</name>
    <dbReference type="NCBI Taxonomy" id="450798"/>
    <lineage>
        <taxon>Bacteria</taxon>
        <taxon>Bacillati</taxon>
        <taxon>Actinomycetota</taxon>
        <taxon>Actinomycetes</taxon>
        <taxon>Catenulisporales</taxon>
        <taxon>Catenulisporaceae</taxon>
        <taxon>Catenulispora</taxon>
    </lineage>
</organism>
<evidence type="ECO:0000313" key="2">
    <source>
        <dbReference type="Proteomes" id="UP001499854"/>
    </source>
</evidence>
<dbReference type="RefSeq" id="WP_344657159.1">
    <property type="nucleotide sequence ID" value="NZ_BAAAQM010000011.1"/>
</dbReference>